<name>A0A088RUX0_LEIPA</name>
<dbReference type="RefSeq" id="XP_010700905.1">
    <property type="nucleotide sequence ID" value="XM_010702603.1"/>
</dbReference>
<protein>
    <submittedName>
        <fullName evidence="2">Uncharacterized protein</fullName>
    </submittedName>
</protein>
<accession>A0A088RUX0</accession>
<dbReference type="OrthoDB" id="47328at2759"/>
<feature type="compositionally biased region" description="Basic and acidic residues" evidence="1">
    <location>
        <begin position="123"/>
        <end position="150"/>
    </location>
</feature>
<dbReference type="VEuPathDB" id="TriTrypDB:LPMP_290110"/>
<sequence>MAMSTNNDIERQIMMEMEAEIHRSQGHRRDLYASPPPFEITPIIEDPMEVARKAEVERIQREIEERLRRKQQQQRDPLQLSPSSLPNQGVPGAIYSSLQQPQNLASLTGVHIRSTVDASLTSEPKDYAESEGLSELRQKEEEQARRDTENKTPMNAEDNLSSNASVQVLREAEEQRRLRAEEAASLRAEEEARREAEEQARLRAEE</sequence>
<evidence type="ECO:0000256" key="1">
    <source>
        <dbReference type="SAM" id="MobiDB-lite"/>
    </source>
</evidence>
<gene>
    <name evidence="2" type="ORF">LPMP_290110</name>
</gene>
<organism evidence="2">
    <name type="scientific">Leishmania panamensis</name>
    <dbReference type="NCBI Taxonomy" id="5679"/>
    <lineage>
        <taxon>Eukaryota</taxon>
        <taxon>Discoba</taxon>
        <taxon>Euglenozoa</taxon>
        <taxon>Kinetoplastea</taxon>
        <taxon>Metakinetoplastina</taxon>
        <taxon>Trypanosomatida</taxon>
        <taxon>Trypanosomatidae</taxon>
        <taxon>Leishmaniinae</taxon>
        <taxon>Leishmania</taxon>
        <taxon>Leishmania guyanensis species complex</taxon>
    </lineage>
</organism>
<proteinExistence type="predicted"/>
<feature type="non-terminal residue" evidence="2">
    <location>
        <position position="206"/>
    </location>
</feature>
<dbReference type="VEuPathDB" id="TriTrypDB:LPAL13_290006100"/>
<dbReference type="GeneID" id="22576775"/>
<dbReference type="AlphaFoldDB" id="A0A088RUX0"/>
<feature type="region of interest" description="Disordered" evidence="1">
    <location>
        <begin position="66"/>
        <end position="97"/>
    </location>
</feature>
<feature type="region of interest" description="Disordered" evidence="1">
    <location>
        <begin position="116"/>
        <end position="206"/>
    </location>
</feature>
<dbReference type="EMBL" id="CP009398">
    <property type="protein sequence ID" value="AIN99962.1"/>
    <property type="molecule type" value="Genomic_DNA"/>
</dbReference>
<reference evidence="2" key="1">
    <citation type="journal article" date="2015" name="Sci. Rep.">
        <title>The genome of Leishmania panamensis: insights into genomics of the L. (Viannia) subgenus.</title>
        <authorList>
            <person name="Llanes A."/>
            <person name="Restrepo C.M."/>
            <person name="Vecchio G.D."/>
            <person name="Anguizola F.J."/>
            <person name="Lleonart R."/>
        </authorList>
    </citation>
    <scope>NUCLEOTIDE SEQUENCE [LARGE SCALE GENOMIC DNA]</scope>
    <source>
        <strain evidence="2">MHOM/PA/94/PSC-1</strain>
    </source>
</reference>
<feature type="compositionally biased region" description="Basic and acidic residues" evidence="1">
    <location>
        <begin position="170"/>
        <end position="206"/>
    </location>
</feature>
<evidence type="ECO:0000313" key="2">
    <source>
        <dbReference type="EMBL" id="AIN99962.1"/>
    </source>
</evidence>